<dbReference type="EMBL" id="GFTR01002407">
    <property type="protein sequence ID" value="JAW14019.1"/>
    <property type="molecule type" value="Transcribed_RNA"/>
</dbReference>
<reference evidence="1" key="1">
    <citation type="journal article" date="2018" name="PLoS Negl. Trop. Dis.">
        <title>An insight into the salivary gland and fat body transcriptome of Panstrongylus lignarius (Hemiptera: Heteroptera), the main vector of Chagas disease in Peru.</title>
        <authorList>
            <person name="Nevoa J.C."/>
            <person name="Mendes M.T."/>
            <person name="da Silva M.V."/>
            <person name="Soares S.C."/>
            <person name="Oliveira C.J.F."/>
            <person name="Ribeiro J.M.C."/>
        </authorList>
    </citation>
    <scope>NUCLEOTIDE SEQUENCE</scope>
</reference>
<organism evidence="1">
    <name type="scientific">Panstrongylus lignarius</name>
    <dbReference type="NCBI Taxonomy" id="156445"/>
    <lineage>
        <taxon>Eukaryota</taxon>
        <taxon>Metazoa</taxon>
        <taxon>Ecdysozoa</taxon>
        <taxon>Arthropoda</taxon>
        <taxon>Hexapoda</taxon>
        <taxon>Insecta</taxon>
        <taxon>Pterygota</taxon>
        <taxon>Neoptera</taxon>
        <taxon>Paraneoptera</taxon>
        <taxon>Hemiptera</taxon>
        <taxon>Heteroptera</taxon>
        <taxon>Panheteroptera</taxon>
        <taxon>Cimicomorpha</taxon>
        <taxon>Reduviidae</taxon>
        <taxon>Triatominae</taxon>
        <taxon>Panstrongylus</taxon>
    </lineage>
</organism>
<dbReference type="AlphaFoldDB" id="A0A224Y0R8"/>
<accession>A0A224Y0R8</accession>
<evidence type="ECO:0000313" key="1">
    <source>
        <dbReference type="EMBL" id="JAW14019.1"/>
    </source>
</evidence>
<name>A0A224Y0R8_9HEMI</name>
<protein>
    <submittedName>
        <fullName evidence="1">Putative threonine/serine-rich mucin</fullName>
    </submittedName>
</protein>
<proteinExistence type="predicted"/>
<sequence>MPSKMLKNATVVLLHSIASSSNSASASTGTTRMPVNATIALGNRRNTSALVDMGTNIDGLSITSRGRRSVPSGNESYIQVGNQVIKIPPGGVSNLTINIVDGVPHLVPEVPFWPVHAADEGSSSAGFVGRIRNFLDELFKPK</sequence>